<name>A0ACC2XHZ4_9TREE</name>
<evidence type="ECO:0000313" key="1">
    <source>
        <dbReference type="EMBL" id="KAJ9123215.1"/>
    </source>
</evidence>
<gene>
    <name evidence="1" type="ORF">QFC22_001409</name>
</gene>
<evidence type="ECO:0000313" key="2">
    <source>
        <dbReference type="Proteomes" id="UP001243375"/>
    </source>
</evidence>
<proteinExistence type="predicted"/>
<protein>
    <submittedName>
        <fullName evidence="1">Uncharacterized protein</fullName>
    </submittedName>
</protein>
<organism evidence="1 2">
    <name type="scientific">Naganishia vaughanmartiniae</name>
    <dbReference type="NCBI Taxonomy" id="1424756"/>
    <lineage>
        <taxon>Eukaryota</taxon>
        <taxon>Fungi</taxon>
        <taxon>Dikarya</taxon>
        <taxon>Basidiomycota</taxon>
        <taxon>Agaricomycotina</taxon>
        <taxon>Tremellomycetes</taxon>
        <taxon>Filobasidiales</taxon>
        <taxon>Filobasidiaceae</taxon>
        <taxon>Naganishia</taxon>
    </lineage>
</organism>
<dbReference type="Proteomes" id="UP001243375">
    <property type="component" value="Unassembled WGS sequence"/>
</dbReference>
<reference evidence="1" key="1">
    <citation type="submission" date="2023-04" db="EMBL/GenBank/DDBJ databases">
        <title>Draft Genome sequencing of Naganishia species isolated from polar environments using Oxford Nanopore Technology.</title>
        <authorList>
            <person name="Leo P."/>
            <person name="Venkateswaran K."/>
        </authorList>
    </citation>
    <scope>NUCLEOTIDE SEQUENCE</scope>
    <source>
        <strain evidence="1">MNA-CCFEE 5425</strain>
    </source>
</reference>
<keyword evidence="2" id="KW-1185">Reference proteome</keyword>
<dbReference type="EMBL" id="JASBWU010000003">
    <property type="protein sequence ID" value="KAJ9123215.1"/>
    <property type="molecule type" value="Genomic_DNA"/>
</dbReference>
<accession>A0ACC2XHZ4</accession>
<comment type="caution">
    <text evidence="1">The sequence shown here is derived from an EMBL/GenBank/DDBJ whole genome shotgun (WGS) entry which is preliminary data.</text>
</comment>
<sequence>MDPDFRKAFRARQLGPKQAQEQIRLQASYKNVTSKLNKIEQQIAVVKRKTSQERTGRMPLRPSALASIDQSLRSNEDKLQHENQILQELSQRVKRLSLLKRQDGSGPHESPSKPTEGSESHLSPHAMSTAEIASSALNAEHDAMQIRRSLPKIRKQPLFNDGSNERSSAMNRRVKSSTPTKRSGAFGLDLPSTPIKASAPAGGQVGGFASVKLPTNGASFFNIVPPAMSGLKSSFSATSKTSDKKHSSRNFSAYSPSGSDGH</sequence>